<dbReference type="Gene3D" id="3.30.1220.10">
    <property type="entry name" value="CobW-like, C-terminal domain"/>
    <property type="match status" value="1"/>
</dbReference>
<evidence type="ECO:0000259" key="6">
    <source>
        <dbReference type="SMART" id="SM00833"/>
    </source>
</evidence>
<dbReference type="InterPro" id="IPR051316">
    <property type="entry name" value="Zinc-reg_GTPase_activator"/>
</dbReference>
<comment type="caution">
    <text evidence="7">The sequence shown here is derived from an EMBL/GenBank/DDBJ whole genome shotgun (WGS) entry which is preliminary data.</text>
</comment>
<proteinExistence type="inferred from homology"/>
<organism evidence="7 8">
    <name type="scientific">Paenibacillus pasadenensis</name>
    <dbReference type="NCBI Taxonomy" id="217090"/>
    <lineage>
        <taxon>Bacteria</taxon>
        <taxon>Bacillati</taxon>
        <taxon>Bacillota</taxon>
        <taxon>Bacilli</taxon>
        <taxon>Bacillales</taxon>
        <taxon>Paenibacillaceae</taxon>
        <taxon>Paenibacillus</taxon>
    </lineage>
</organism>
<keyword evidence="8" id="KW-1185">Reference proteome</keyword>
<dbReference type="SUPFAM" id="SSF90002">
    <property type="entry name" value="Hypothetical protein YjiA, C-terminal domain"/>
    <property type="match status" value="1"/>
</dbReference>
<dbReference type="SMART" id="SM00833">
    <property type="entry name" value="CobW_C"/>
    <property type="match status" value="1"/>
</dbReference>
<dbReference type="GO" id="GO:0000166">
    <property type="term" value="F:nucleotide binding"/>
    <property type="evidence" value="ECO:0007669"/>
    <property type="project" value="UniProtKB-KW"/>
</dbReference>
<evidence type="ECO:0000256" key="4">
    <source>
        <dbReference type="ARBA" id="ARBA00034320"/>
    </source>
</evidence>
<keyword evidence="1" id="KW-0547">Nucleotide-binding</keyword>
<dbReference type="InterPro" id="IPR027417">
    <property type="entry name" value="P-loop_NTPase"/>
</dbReference>
<dbReference type="EMBL" id="NFEZ01000004">
    <property type="protein sequence ID" value="PLT44867.1"/>
    <property type="molecule type" value="Genomic_DNA"/>
</dbReference>
<evidence type="ECO:0000256" key="5">
    <source>
        <dbReference type="ARBA" id="ARBA00049117"/>
    </source>
</evidence>
<evidence type="ECO:0000256" key="1">
    <source>
        <dbReference type="ARBA" id="ARBA00022741"/>
    </source>
</evidence>
<protein>
    <submittedName>
        <fullName evidence="7">Putative metal chaperone, involved in Zn homeostasis, GTPase of COG0523 family</fullName>
    </submittedName>
</protein>
<gene>
    <name evidence="7" type="ORF">B8V81_3298</name>
</gene>
<dbReference type="PANTHER" id="PTHR13748">
    <property type="entry name" value="COBW-RELATED"/>
    <property type="match status" value="1"/>
</dbReference>
<name>A0A2N5N3E4_9BACL</name>
<dbReference type="Proteomes" id="UP000234789">
    <property type="component" value="Unassembled WGS sequence"/>
</dbReference>
<evidence type="ECO:0000256" key="3">
    <source>
        <dbReference type="ARBA" id="ARBA00023186"/>
    </source>
</evidence>
<dbReference type="RefSeq" id="WP_244912776.1">
    <property type="nucleotide sequence ID" value="NZ_NFEZ01000004.1"/>
</dbReference>
<keyword evidence="3" id="KW-0143">Chaperone</keyword>
<dbReference type="InterPro" id="IPR036627">
    <property type="entry name" value="CobW-likC_sf"/>
</dbReference>
<dbReference type="InterPro" id="IPR011629">
    <property type="entry name" value="CobW-like_C"/>
</dbReference>
<dbReference type="GO" id="GO:0016787">
    <property type="term" value="F:hydrolase activity"/>
    <property type="evidence" value="ECO:0007669"/>
    <property type="project" value="UniProtKB-KW"/>
</dbReference>
<dbReference type="Pfam" id="PF02492">
    <property type="entry name" value="cobW"/>
    <property type="match status" value="1"/>
</dbReference>
<comment type="catalytic activity">
    <reaction evidence="5">
        <text>GTP + H2O = GDP + phosphate + H(+)</text>
        <dbReference type="Rhea" id="RHEA:19669"/>
        <dbReference type="ChEBI" id="CHEBI:15377"/>
        <dbReference type="ChEBI" id="CHEBI:15378"/>
        <dbReference type="ChEBI" id="CHEBI:37565"/>
        <dbReference type="ChEBI" id="CHEBI:43474"/>
        <dbReference type="ChEBI" id="CHEBI:58189"/>
    </reaction>
    <physiologicalReaction direction="left-to-right" evidence="5">
        <dbReference type="Rhea" id="RHEA:19670"/>
    </physiologicalReaction>
</comment>
<evidence type="ECO:0000313" key="8">
    <source>
        <dbReference type="Proteomes" id="UP000234789"/>
    </source>
</evidence>
<dbReference type="AlphaFoldDB" id="A0A2N5N3E4"/>
<reference evidence="7 8" key="1">
    <citation type="submission" date="2017-05" db="EMBL/GenBank/DDBJ databases">
        <title>Functional genome analysis of Paenibacillus pasadenensis strain R16: insights on endophytic life style and antifungal activity.</title>
        <authorList>
            <person name="Passera A."/>
            <person name="Marcolungo L."/>
            <person name="Casati P."/>
            <person name="Brasca M."/>
            <person name="Quaglino F."/>
            <person name="Delledonne M."/>
        </authorList>
    </citation>
    <scope>NUCLEOTIDE SEQUENCE [LARGE SCALE GENOMIC DNA]</scope>
    <source>
        <strain evidence="7 8">R16</strain>
    </source>
</reference>
<keyword evidence="2" id="KW-0378">Hydrolase</keyword>
<dbReference type="SUPFAM" id="SSF52540">
    <property type="entry name" value="P-loop containing nucleoside triphosphate hydrolases"/>
    <property type="match status" value="1"/>
</dbReference>
<dbReference type="InterPro" id="IPR003495">
    <property type="entry name" value="CobW/HypB/UreG_nucleotide-bd"/>
</dbReference>
<accession>A0A2N5N3E4</accession>
<sequence>MNEMIPSAAAPSIPVVLLGGFLGSGKTTLLARLAERFREEGKLAAVILNELGDVAFDELPAGGMPVSELLSGCICCSMKADLTAELLQLADRRPDAILVEATGAANPLELVENVMEASLHRPLHLAAAIAVVDGPGLLQLRKGSRRTYRLLTDGIRCATHLVLNKADKLHPEERVELEQLLRELNGRAKLAVTVRAAVPDGWLDGLDASGRAIAGEEIRERRQAPDGTSGCGCGETHAAGHACAHGERHEHLLAVSYYPERPFDSVAFEQLLRRLPDAVYRAKGIVTFADTPSRYLFQYAFREADFVPTASAAPDAIVFIGEHFSREELLRELAELERL</sequence>
<dbReference type="Pfam" id="PF07683">
    <property type="entry name" value="CobW_C"/>
    <property type="match status" value="1"/>
</dbReference>
<evidence type="ECO:0000256" key="2">
    <source>
        <dbReference type="ARBA" id="ARBA00022801"/>
    </source>
</evidence>
<feature type="domain" description="CobW C-terminal" evidence="6">
    <location>
        <begin position="252"/>
        <end position="337"/>
    </location>
</feature>
<dbReference type="CDD" id="cd03112">
    <property type="entry name" value="CobW-like"/>
    <property type="match status" value="1"/>
</dbReference>
<comment type="similarity">
    <text evidence="4">Belongs to the SIMIBI class G3E GTPase family. ZNG1 subfamily.</text>
</comment>
<evidence type="ECO:0000313" key="7">
    <source>
        <dbReference type="EMBL" id="PLT44867.1"/>
    </source>
</evidence>
<dbReference type="Gene3D" id="3.40.50.300">
    <property type="entry name" value="P-loop containing nucleotide triphosphate hydrolases"/>
    <property type="match status" value="1"/>
</dbReference>